<accession>A0A146MFY9</accession>
<evidence type="ECO:0000256" key="2">
    <source>
        <dbReference type="ARBA" id="ARBA00016807"/>
    </source>
</evidence>
<feature type="compositionally biased region" description="Basic and acidic residues" evidence="6">
    <location>
        <begin position="82"/>
        <end position="92"/>
    </location>
</feature>
<evidence type="ECO:0000256" key="6">
    <source>
        <dbReference type="SAM" id="MobiDB-lite"/>
    </source>
</evidence>
<dbReference type="InterPro" id="IPR028002">
    <property type="entry name" value="Myb_DNA-bind_5"/>
</dbReference>
<feature type="domain" description="Myb/SANT-like DNA-binding" evidence="7">
    <location>
        <begin position="8"/>
        <end position="81"/>
    </location>
</feature>
<reference evidence="8" key="1">
    <citation type="journal article" date="2016" name="Gigascience">
        <title>De novo construction of an expanded transcriptome assembly for the western tarnished plant bug, Lygus hesperus.</title>
        <authorList>
            <person name="Tassone E.E."/>
            <person name="Geib S.M."/>
            <person name="Hall B."/>
            <person name="Fabrick J.A."/>
            <person name="Brent C.S."/>
            <person name="Hull J.J."/>
        </authorList>
    </citation>
    <scope>NUCLEOTIDE SEQUENCE</scope>
</reference>
<proteinExistence type="predicted"/>
<evidence type="ECO:0000256" key="4">
    <source>
        <dbReference type="ARBA" id="ARBA00023163"/>
    </source>
</evidence>
<gene>
    <name evidence="8" type="primary">CI030_5</name>
    <name evidence="8" type="ORF">g.75324</name>
</gene>
<comment type="subunit">
    <text evidence="1">Self-associates forming complexes of several hundred monomers.</text>
</comment>
<feature type="compositionally biased region" description="Acidic residues" evidence="6">
    <location>
        <begin position="150"/>
        <end position="160"/>
    </location>
</feature>
<evidence type="ECO:0000256" key="3">
    <source>
        <dbReference type="ARBA" id="ARBA00023015"/>
    </source>
</evidence>
<feature type="region of interest" description="Disordered" evidence="6">
    <location>
        <begin position="150"/>
        <end position="191"/>
    </location>
</feature>
<dbReference type="AlphaFoldDB" id="A0A146MFY9"/>
<evidence type="ECO:0000313" key="8">
    <source>
        <dbReference type="EMBL" id="JAQ17942.1"/>
    </source>
</evidence>
<name>A0A146MFY9_LYGHE</name>
<keyword evidence="3" id="KW-0805">Transcription regulation</keyword>
<keyword evidence="4" id="KW-0804">Transcription</keyword>
<dbReference type="PANTHER" id="PTHR21411">
    <property type="entry name" value="APONTIC"/>
    <property type="match status" value="1"/>
</dbReference>
<comment type="function">
    <text evidence="5">Involved in transvection phenomena (= synapsis-dependent gene expression), where the synaptic pairing of chromosomes carrying genes with which zeste interacts influences the expression of these genes. Zeste binds to DNA and stimulates transcription from a nearby promoter.</text>
</comment>
<organism evidence="8">
    <name type="scientific">Lygus hesperus</name>
    <name type="common">Western plant bug</name>
    <dbReference type="NCBI Taxonomy" id="30085"/>
    <lineage>
        <taxon>Eukaryota</taxon>
        <taxon>Metazoa</taxon>
        <taxon>Ecdysozoa</taxon>
        <taxon>Arthropoda</taxon>
        <taxon>Hexapoda</taxon>
        <taxon>Insecta</taxon>
        <taxon>Pterygota</taxon>
        <taxon>Neoptera</taxon>
        <taxon>Paraneoptera</taxon>
        <taxon>Hemiptera</taxon>
        <taxon>Heteroptera</taxon>
        <taxon>Panheteroptera</taxon>
        <taxon>Cimicomorpha</taxon>
        <taxon>Miridae</taxon>
        <taxon>Mirini</taxon>
        <taxon>Lygus</taxon>
    </lineage>
</organism>
<dbReference type="Pfam" id="PF13873">
    <property type="entry name" value="Myb_DNA-bind_5"/>
    <property type="match status" value="1"/>
</dbReference>
<evidence type="ECO:0000259" key="7">
    <source>
        <dbReference type="Pfam" id="PF13873"/>
    </source>
</evidence>
<evidence type="ECO:0000256" key="1">
    <source>
        <dbReference type="ARBA" id="ARBA00011764"/>
    </source>
</evidence>
<evidence type="ECO:0000256" key="5">
    <source>
        <dbReference type="ARBA" id="ARBA00025466"/>
    </source>
</evidence>
<sequence>MEKKKERRNFGEEEKSKIRELVMERRDIVENKKSDMMSLLEKKKAWAEITEEFNSSGDHPERTTAQLKKLWENIKARRKMLLNDERQTRSKTDGGLATEIPDDPELDGMGVEVKLEEVMDSDTASLEPGGSLVVLPVDPLQQEGMYAEIGSEDDPAEDELSNFPRPSPVLKERELPQTPAADMQRRGPVRVHEEEAARVQRNQQFLQQSKEMHEKKLEEQTKKIQLLDLQIELAKKQNEHEKNMELRAAQIHELNMKKCQLEVELLEASRK</sequence>
<dbReference type="EMBL" id="GDHC01000687">
    <property type="protein sequence ID" value="JAQ17942.1"/>
    <property type="molecule type" value="Transcribed_RNA"/>
</dbReference>
<feature type="region of interest" description="Disordered" evidence="6">
    <location>
        <begin position="82"/>
        <end position="108"/>
    </location>
</feature>
<dbReference type="PANTHER" id="PTHR21411:SF0">
    <property type="entry name" value="REGULATORY PROTEIN ZESTE"/>
    <property type="match status" value="1"/>
</dbReference>
<protein>
    <recommendedName>
        <fullName evidence="2">Regulatory protein zeste</fullName>
    </recommendedName>
</protein>